<dbReference type="PANTHER" id="PTHR33337:SF40">
    <property type="entry name" value="CENP-V_GFA DOMAIN-CONTAINING PROTEIN-RELATED"/>
    <property type="match status" value="1"/>
</dbReference>
<dbReference type="EMBL" id="PUHP01001506">
    <property type="protein sequence ID" value="TQN65667.1"/>
    <property type="molecule type" value="Genomic_DNA"/>
</dbReference>
<dbReference type="PROSITE" id="PS51891">
    <property type="entry name" value="CENP_V_GFA"/>
    <property type="match status" value="1"/>
</dbReference>
<organism evidence="6 7">
    <name type="scientific">Colletotrichum shisoi</name>
    <dbReference type="NCBI Taxonomy" id="2078593"/>
    <lineage>
        <taxon>Eukaryota</taxon>
        <taxon>Fungi</taxon>
        <taxon>Dikarya</taxon>
        <taxon>Ascomycota</taxon>
        <taxon>Pezizomycotina</taxon>
        <taxon>Sordariomycetes</taxon>
        <taxon>Hypocreomycetidae</taxon>
        <taxon>Glomerellales</taxon>
        <taxon>Glomerellaceae</taxon>
        <taxon>Colletotrichum</taxon>
        <taxon>Colletotrichum destructivum species complex</taxon>
    </lineage>
</organism>
<keyword evidence="7" id="KW-1185">Reference proteome</keyword>
<evidence type="ECO:0000313" key="7">
    <source>
        <dbReference type="Proteomes" id="UP000326340"/>
    </source>
</evidence>
<evidence type="ECO:0000256" key="2">
    <source>
        <dbReference type="ARBA" id="ARBA00022723"/>
    </source>
</evidence>
<sequence>MSSPDVGPKPKTITGGCLCGALRYTITFPESHDFASDAQTCQCTQCRKQSGALFVAFHRAPRPFQWSAAAGTRTLKEFSITPVAKRGFCTECSSWLYYRAEEEPWASLCVGTVDQEVLIGAPGGGGSGGGEGFGRALVNGLGVHEWCENEIPGVTDDIPLLRKGVRNQTSGGGSTIAKAKL</sequence>
<dbReference type="PANTHER" id="PTHR33337">
    <property type="entry name" value="GFA DOMAIN-CONTAINING PROTEIN"/>
    <property type="match status" value="1"/>
</dbReference>
<keyword evidence="2" id="KW-0479">Metal-binding</keyword>
<gene>
    <name evidence="6" type="ORF">CSHISOI_09522</name>
</gene>
<dbReference type="OrthoDB" id="6329284at2759"/>
<protein>
    <submittedName>
        <fullName evidence="6">Putative glutathione-dependent formaldehyde-activating enzyme</fullName>
    </submittedName>
</protein>
<dbReference type="Pfam" id="PF04828">
    <property type="entry name" value="GFA"/>
    <property type="match status" value="1"/>
</dbReference>
<evidence type="ECO:0000256" key="3">
    <source>
        <dbReference type="ARBA" id="ARBA00022833"/>
    </source>
</evidence>
<evidence type="ECO:0000256" key="1">
    <source>
        <dbReference type="ARBA" id="ARBA00005495"/>
    </source>
</evidence>
<proteinExistence type="inferred from homology"/>
<dbReference type="SUPFAM" id="SSF51316">
    <property type="entry name" value="Mss4-like"/>
    <property type="match status" value="1"/>
</dbReference>
<evidence type="ECO:0000259" key="5">
    <source>
        <dbReference type="PROSITE" id="PS51891"/>
    </source>
</evidence>
<comment type="caution">
    <text evidence="6">The sequence shown here is derived from an EMBL/GenBank/DDBJ whole genome shotgun (WGS) entry which is preliminary data.</text>
</comment>
<accession>A0A5Q4BG30</accession>
<dbReference type="InterPro" id="IPR006913">
    <property type="entry name" value="CENP-V/GFA"/>
</dbReference>
<keyword evidence="4" id="KW-0456">Lyase</keyword>
<dbReference type="GO" id="GO:0046872">
    <property type="term" value="F:metal ion binding"/>
    <property type="evidence" value="ECO:0007669"/>
    <property type="project" value="UniProtKB-KW"/>
</dbReference>
<evidence type="ECO:0000256" key="4">
    <source>
        <dbReference type="ARBA" id="ARBA00023239"/>
    </source>
</evidence>
<comment type="similarity">
    <text evidence="1">Belongs to the Gfa family.</text>
</comment>
<reference evidence="6 7" key="1">
    <citation type="journal article" date="2019" name="Sci. Rep.">
        <title>Colletotrichum shisoi sp. nov., an anthracnose pathogen of Perilla frutescens in Japan: molecular phylogenetic, morphological and genomic evidence.</title>
        <authorList>
            <person name="Gan P."/>
            <person name="Tsushima A."/>
            <person name="Hiroyama R."/>
            <person name="Narusaka M."/>
            <person name="Takano Y."/>
            <person name="Narusaka Y."/>
            <person name="Kawaradani M."/>
            <person name="Damm U."/>
            <person name="Shirasu K."/>
        </authorList>
    </citation>
    <scope>NUCLEOTIDE SEQUENCE [LARGE SCALE GENOMIC DNA]</scope>
    <source>
        <strain evidence="6 7">PG-2018a</strain>
    </source>
</reference>
<dbReference type="GO" id="GO:0016846">
    <property type="term" value="F:carbon-sulfur lyase activity"/>
    <property type="evidence" value="ECO:0007669"/>
    <property type="project" value="InterPro"/>
</dbReference>
<evidence type="ECO:0000313" key="6">
    <source>
        <dbReference type="EMBL" id="TQN65667.1"/>
    </source>
</evidence>
<name>A0A5Q4BG30_9PEZI</name>
<keyword evidence="3" id="KW-0862">Zinc</keyword>
<dbReference type="AlphaFoldDB" id="A0A5Q4BG30"/>
<dbReference type="Gene3D" id="3.90.1590.10">
    <property type="entry name" value="glutathione-dependent formaldehyde- activating enzyme (gfa)"/>
    <property type="match status" value="1"/>
</dbReference>
<dbReference type="Proteomes" id="UP000326340">
    <property type="component" value="Unassembled WGS sequence"/>
</dbReference>
<feature type="domain" description="CENP-V/GFA" evidence="5">
    <location>
        <begin position="13"/>
        <end position="147"/>
    </location>
</feature>
<dbReference type="InterPro" id="IPR011057">
    <property type="entry name" value="Mss4-like_sf"/>
</dbReference>